<dbReference type="EMBL" id="GBRH01227494">
    <property type="protein sequence ID" value="JAD70401.1"/>
    <property type="molecule type" value="Transcribed_RNA"/>
</dbReference>
<name>A0A0A9C487_ARUDO</name>
<accession>A0A0A9C487</accession>
<protein>
    <submittedName>
        <fullName evidence="1">Uncharacterized protein</fullName>
    </submittedName>
</protein>
<dbReference type="AlphaFoldDB" id="A0A0A9C487"/>
<reference evidence="1" key="1">
    <citation type="submission" date="2014-09" db="EMBL/GenBank/DDBJ databases">
        <authorList>
            <person name="Magalhaes I.L.F."/>
            <person name="Oliveira U."/>
            <person name="Santos F.R."/>
            <person name="Vidigal T.H.D.A."/>
            <person name="Brescovit A.D."/>
            <person name="Santos A.J."/>
        </authorList>
    </citation>
    <scope>NUCLEOTIDE SEQUENCE</scope>
    <source>
        <tissue evidence="1">Shoot tissue taken approximately 20 cm above the soil surface</tissue>
    </source>
</reference>
<sequence length="54" mass="6304">MHGQDECVPAEQDWTPNPIQHEAHNDIAYDNNTWAAKRDEWALAIWNSRGNMRV</sequence>
<reference evidence="1" key="2">
    <citation type="journal article" date="2015" name="Data Brief">
        <title>Shoot transcriptome of the giant reed, Arundo donax.</title>
        <authorList>
            <person name="Barrero R.A."/>
            <person name="Guerrero F.D."/>
            <person name="Moolhuijzen P."/>
            <person name="Goolsby J.A."/>
            <person name="Tidwell J."/>
            <person name="Bellgard S.E."/>
            <person name="Bellgard M.I."/>
        </authorList>
    </citation>
    <scope>NUCLEOTIDE SEQUENCE</scope>
    <source>
        <tissue evidence="1">Shoot tissue taken approximately 20 cm above the soil surface</tissue>
    </source>
</reference>
<proteinExistence type="predicted"/>
<organism evidence="1">
    <name type="scientific">Arundo donax</name>
    <name type="common">Giant reed</name>
    <name type="synonym">Donax arundinaceus</name>
    <dbReference type="NCBI Taxonomy" id="35708"/>
    <lineage>
        <taxon>Eukaryota</taxon>
        <taxon>Viridiplantae</taxon>
        <taxon>Streptophyta</taxon>
        <taxon>Embryophyta</taxon>
        <taxon>Tracheophyta</taxon>
        <taxon>Spermatophyta</taxon>
        <taxon>Magnoliopsida</taxon>
        <taxon>Liliopsida</taxon>
        <taxon>Poales</taxon>
        <taxon>Poaceae</taxon>
        <taxon>PACMAD clade</taxon>
        <taxon>Arundinoideae</taxon>
        <taxon>Arundineae</taxon>
        <taxon>Arundo</taxon>
    </lineage>
</organism>
<evidence type="ECO:0000313" key="1">
    <source>
        <dbReference type="EMBL" id="JAD70401.1"/>
    </source>
</evidence>